<keyword evidence="1" id="KW-1133">Transmembrane helix</keyword>
<dbReference type="Pfam" id="PF04773">
    <property type="entry name" value="FecR"/>
    <property type="match status" value="1"/>
</dbReference>
<protein>
    <submittedName>
        <fullName evidence="4">FecR protein</fullName>
    </submittedName>
</protein>
<dbReference type="EMBL" id="QLMA01000004">
    <property type="protein sequence ID" value="RAJ82112.1"/>
    <property type="molecule type" value="Genomic_DNA"/>
</dbReference>
<organism evidence="4 5">
    <name type="scientific">Chitinophaga dinghuensis</name>
    <dbReference type="NCBI Taxonomy" id="1539050"/>
    <lineage>
        <taxon>Bacteria</taxon>
        <taxon>Pseudomonadati</taxon>
        <taxon>Bacteroidota</taxon>
        <taxon>Chitinophagia</taxon>
        <taxon>Chitinophagales</taxon>
        <taxon>Chitinophagaceae</taxon>
        <taxon>Chitinophaga</taxon>
    </lineage>
</organism>
<reference evidence="4 5" key="1">
    <citation type="submission" date="2018-06" db="EMBL/GenBank/DDBJ databases">
        <title>Genomic Encyclopedia of Archaeal and Bacterial Type Strains, Phase II (KMG-II): from individual species to whole genera.</title>
        <authorList>
            <person name="Goeker M."/>
        </authorList>
    </citation>
    <scope>NUCLEOTIDE SEQUENCE [LARGE SCALE GENOMIC DNA]</scope>
    <source>
        <strain evidence="4 5">DSM 29821</strain>
    </source>
</reference>
<evidence type="ECO:0000313" key="5">
    <source>
        <dbReference type="Proteomes" id="UP000249819"/>
    </source>
</evidence>
<dbReference type="GO" id="GO:0016989">
    <property type="term" value="F:sigma factor antagonist activity"/>
    <property type="evidence" value="ECO:0007669"/>
    <property type="project" value="TreeGrafter"/>
</dbReference>
<evidence type="ECO:0000313" key="4">
    <source>
        <dbReference type="EMBL" id="RAJ82112.1"/>
    </source>
</evidence>
<feature type="transmembrane region" description="Helical" evidence="1">
    <location>
        <begin position="90"/>
        <end position="110"/>
    </location>
</feature>
<feature type="domain" description="FecR protein" evidence="2">
    <location>
        <begin position="183"/>
        <end position="278"/>
    </location>
</feature>
<dbReference type="InterPro" id="IPR006860">
    <property type="entry name" value="FecR"/>
</dbReference>
<keyword evidence="5" id="KW-1185">Reference proteome</keyword>
<gene>
    <name evidence="4" type="ORF">CLV59_104337</name>
</gene>
<evidence type="ECO:0000256" key="1">
    <source>
        <dbReference type="SAM" id="Phobius"/>
    </source>
</evidence>
<feature type="domain" description="Protein FecR C-terminal" evidence="3">
    <location>
        <begin position="319"/>
        <end position="386"/>
    </location>
</feature>
<dbReference type="AlphaFoldDB" id="A0A327W032"/>
<dbReference type="Gene3D" id="3.55.50.30">
    <property type="match status" value="1"/>
</dbReference>
<dbReference type="FunFam" id="2.60.120.1440:FF:000001">
    <property type="entry name" value="Putative anti-sigma factor"/>
    <property type="match status" value="1"/>
</dbReference>
<accession>A0A327W032</accession>
<dbReference type="Gene3D" id="2.60.120.1440">
    <property type="match status" value="1"/>
</dbReference>
<keyword evidence="1" id="KW-0472">Membrane</keyword>
<dbReference type="RefSeq" id="WP_111592656.1">
    <property type="nucleotide sequence ID" value="NZ_QLMA01000004.1"/>
</dbReference>
<name>A0A327W032_9BACT</name>
<proteinExistence type="predicted"/>
<keyword evidence="1" id="KW-0812">Transmembrane</keyword>
<dbReference type="Pfam" id="PF16344">
    <property type="entry name" value="FecR_C"/>
    <property type="match status" value="1"/>
</dbReference>
<evidence type="ECO:0000259" key="2">
    <source>
        <dbReference type="Pfam" id="PF04773"/>
    </source>
</evidence>
<dbReference type="InterPro" id="IPR012373">
    <property type="entry name" value="Ferrdict_sens_TM"/>
</dbReference>
<evidence type="ECO:0000259" key="3">
    <source>
        <dbReference type="Pfam" id="PF16344"/>
    </source>
</evidence>
<dbReference type="PANTHER" id="PTHR30273">
    <property type="entry name" value="PERIPLASMIC SIGNAL SENSOR AND SIGMA FACTOR ACTIVATOR FECR-RELATED"/>
    <property type="match status" value="1"/>
</dbReference>
<sequence>MEARIFFLIKKSQDAVLTEAEEKELHTFFLNEANREAFLLEMQQNTDALTEDFVERERWEPVLQKVLNADNRTNSTVIPMHTARETNIRIWRRYAAAAAIIAMITGAWFYKQGQQQRILPKSAMIAPGSNKSILRLSNGKTIVLSDADNGVVSKQGNMSIVKLDSGLLAFNGTGNTNETTVNTLSTPKGGQYCVILPDGTKVWMNAASELSFPSAFNGRERSVTLTGEAYFEVTGTADRPFIVNTRNQQVQVLGTSFNINAYDNEPMISTTLITGKVKVSAGNKSAVLLPGEQLQHNSSSWQILRNPDTDAVMAWKNGYFSFSNADINTVMKQLERWYDIKVVIATKNKSHQFVGEIPRNLTLDKAMEILKQSGITYTIQERTVTITD</sequence>
<dbReference type="InterPro" id="IPR032508">
    <property type="entry name" value="FecR_C"/>
</dbReference>
<comment type="caution">
    <text evidence="4">The sequence shown here is derived from an EMBL/GenBank/DDBJ whole genome shotgun (WGS) entry which is preliminary data.</text>
</comment>
<dbReference type="PANTHER" id="PTHR30273:SF2">
    <property type="entry name" value="PROTEIN FECR"/>
    <property type="match status" value="1"/>
</dbReference>
<dbReference type="OrthoDB" id="1099963at2"/>
<dbReference type="Proteomes" id="UP000249819">
    <property type="component" value="Unassembled WGS sequence"/>
</dbReference>